<keyword evidence="3 5" id="KW-0520">NAD</keyword>
<reference evidence="6 7" key="1">
    <citation type="submission" date="2018-03" db="EMBL/GenBank/DDBJ databases">
        <title>Bioinformatic expansion and discovery of thiopeptide antibiotics.</title>
        <authorList>
            <person name="Schwalen C.J."/>
            <person name="Hudson G.A."/>
            <person name="Mitchell D.A."/>
        </authorList>
    </citation>
    <scope>NUCLEOTIDE SEQUENCE [LARGE SCALE GENOMIC DNA]</scope>
    <source>
        <strain evidence="6 7">ATCC 21389</strain>
    </source>
</reference>
<organism evidence="6 7">
    <name type="scientific">Streptomyces tateyamensis</name>
    <dbReference type="NCBI Taxonomy" id="565073"/>
    <lineage>
        <taxon>Bacteria</taxon>
        <taxon>Bacillati</taxon>
        <taxon>Actinomycetota</taxon>
        <taxon>Actinomycetes</taxon>
        <taxon>Kitasatosporales</taxon>
        <taxon>Streptomycetaceae</taxon>
        <taxon>Streptomyces</taxon>
    </lineage>
</organism>
<sequence>MDEKRLVKTSKMLSKILRHDPGRIGIELDEGGWVPVDTLLAALAGQGNRLSRAELDHVVATNNKQRFGYSEDGRRIRANQGHTVEVDLGLPAAVPPAVLYHGTASRTVPLVLAEGLRPMSRQDVHLSADRETAVRVGARHGRPVVLRVDAAALAAGGHEFRVSANGVWLTDSVPPGFLAVLAEGA</sequence>
<gene>
    <name evidence="5" type="primary">kptA</name>
    <name evidence="6" type="ORF">C7C46_23755</name>
</gene>
<comment type="similarity">
    <text evidence="1 5">Belongs to the KptA/TPT1 family.</text>
</comment>
<dbReference type="Gene3D" id="3.20.170.30">
    <property type="match status" value="1"/>
</dbReference>
<evidence type="ECO:0000256" key="2">
    <source>
        <dbReference type="ARBA" id="ARBA00022679"/>
    </source>
</evidence>
<protein>
    <recommendedName>
        <fullName evidence="5">Probable RNA 2'-phosphotransferase</fullName>
        <ecNumber evidence="5">2.7.1.-</ecNumber>
    </recommendedName>
</protein>
<dbReference type="InterPro" id="IPR042080">
    <property type="entry name" value="RNA_2'-PTrans_N"/>
</dbReference>
<evidence type="ECO:0000256" key="5">
    <source>
        <dbReference type="HAMAP-Rule" id="MF_00299"/>
    </source>
</evidence>
<evidence type="ECO:0000256" key="3">
    <source>
        <dbReference type="ARBA" id="ARBA00023027"/>
    </source>
</evidence>
<dbReference type="PANTHER" id="PTHR12684:SF2">
    <property type="entry name" value="TRNA 2'-PHOSPHOTRANSFERASE 1"/>
    <property type="match status" value="1"/>
</dbReference>
<dbReference type="RefSeq" id="WP_110671942.1">
    <property type="nucleotide sequence ID" value="NZ_PYBW01000094.1"/>
</dbReference>
<dbReference type="AlphaFoldDB" id="A0A2V4NWW7"/>
<accession>A0A2V4NWW7</accession>
<dbReference type="HAMAP" id="MF_00299">
    <property type="entry name" value="KptA"/>
    <property type="match status" value="1"/>
</dbReference>
<dbReference type="GO" id="GO:0000215">
    <property type="term" value="F:tRNA 2'-phosphotransferase activity"/>
    <property type="evidence" value="ECO:0007669"/>
    <property type="project" value="TreeGrafter"/>
</dbReference>
<keyword evidence="7" id="KW-1185">Reference proteome</keyword>
<evidence type="ECO:0000256" key="4">
    <source>
        <dbReference type="ARBA" id="ARBA00025212"/>
    </source>
</evidence>
<dbReference type="GO" id="GO:0006388">
    <property type="term" value="P:tRNA splicing, via endonucleolytic cleavage and ligation"/>
    <property type="evidence" value="ECO:0007669"/>
    <property type="project" value="UniProtKB-UniRule"/>
</dbReference>
<evidence type="ECO:0000313" key="7">
    <source>
        <dbReference type="Proteomes" id="UP000248039"/>
    </source>
</evidence>
<dbReference type="GO" id="GO:0003950">
    <property type="term" value="F:NAD+ poly-ADP-ribosyltransferase activity"/>
    <property type="evidence" value="ECO:0007669"/>
    <property type="project" value="InterPro"/>
</dbReference>
<dbReference type="InterPro" id="IPR022928">
    <property type="entry name" value="RNA_2'-PTrans_KptA"/>
</dbReference>
<evidence type="ECO:0000313" key="6">
    <source>
        <dbReference type="EMBL" id="PYC74541.1"/>
    </source>
</evidence>
<dbReference type="Gene3D" id="1.10.10.970">
    <property type="entry name" value="RNA 2'-phosphotransferase, Tpt1/KptA family, N-terminal domain"/>
    <property type="match status" value="1"/>
</dbReference>
<name>A0A2V4NWW7_9ACTN</name>
<dbReference type="OrthoDB" id="4537997at2"/>
<dbReference type="PANTHER" id="PTHR12684">
    <property type="entry name" value="PUTATIVE PHOSPHOTRANSFERASE"/>
    <property type="match status" value="1"/>
</dbReference>
<dbReference type="NCBIfam" id="NF002014">
    <property type="entry name" value="PRK00819.1-4"/>
    <property type="match status" value="1"/>
</dbReference>
<dbReference type="SUPFAM" id="SSF56399">
    <property type="entry name" value="ADP-ribosylation"/>
    <property type="match status" value="1"/>
</dbReference>
<dbReference type="Pfam" id="PF01885">
    <property type="entry name" value="PTS_2-RNA"/>
    <property type="match status" value="1"/>
</dbReference>
<dbReference type="InterPro" id="IPR042081">
    <property type="entry name" value="RNA_2'-PTrans_C"/>
</dbReference>
<evidence type="ECO:0000256" key="1">
    <source>
        <dbReference type="ARBA" id="ARBA00009836"/>
    </source>
</evidence>
<dbReference type="InterPro" id="IPR002745">
    <property type="entry name" value="Ptrans_KptA/Tpt1"/>
</dbReference>
<keyword evidence="2 5" id="KW-0808">Transferase</keyword>
<dbReference type="Proteomes" id="UP000248039">
    <property type="component" value="Unassembled WGS sequence"/>
</dbReference>
<comment type="function">
    <text evidence="4 5">Removes the 2'-phosphate from RNA via an intermediate in which the phosphate is ADP-ribosylated by NAD followed by a presumed transesterification to release the RNA and generate ADP-ribose 1''-2''-cyclic phosphate (APPR&gt;P). May function as an ADP-ribosylase.</text>
</comment>
<dbReference type="EC" id="2.7.1.-" evidence="5"/>
<comment type="caution">
    <text evidence="6">The sequence shown here is derived from an EMBL/GenBank/DDBJ whole genome shotgun (WGS) entry which is preliminary data.</text>
</comment>
<dbReference type="EMBL" id="PYBW01000094">
    <property type="protein sequence ID" value="PYC74541.1"/>
    <property type="molecule type" value="Genomic_DNA"/>
</dbReference>
<proteinExistence type="inferred from homology"/>